<dbReference type="Pfam" id="PF12971">
    <property type="entry name" value="NAGLU_N"/>
    <property type="match status" value="1"/>
</dbReference>
<dbReference type="InterPro" id="IPR007781">
    <property type="entry name" value="NAGLU"/>
</dbReference>
<dbReference type="EMBL" id="FNRI01000001">
    <property type="protein sequence ID" value="SDZ97141.1"/>
    <property type="molecule type" value="Genomic_DNA"/>
</dbReference>
<dbReference type="InterPro" id="IPR029018">
    <property type="entry name" value="Hex-like_dom2"/>
</dbReference>
<feature type="signal peptide" evidence="2">
    <location>
        <begin position="1"/>
        <end position="25"/>
    </location>
</feature>
<dbReference type="InterPro" id="IPR024733">
    <property type="entry name" value="NAGLU_tim-barrel"/>
</dbReference>
<evidence type="ECO:0000313" key="7">
    <source>
        <dbReference type="Proteomes" id="UP000183253"/>
    </source>
</evidence>
<protein>
    <submittedName>
        <fullName evidence="6">Alpha-N-acetylglucosaminidase</fullName>
    </submittedName>
</protein>
<dbReference type="SUPFAM" id="SSF51445">
    <property type="entry name" value="(Trans)glycosidases"/>
    <property type="match status" value="1"/>
</dbReference>
<feature type="domain" description="Alpha-N-acetylglucosaminidase C-terminal" evidence="5">
    <location>
        <begin position="477"/>
        <end position="714"/>
    </location>
</feature>
<sequence>MNIRSIIKRLLPALAMLATALPAAASAPVDEARGVIARAAGGWPANVELKLVDKAPSGCDRFAVEARKGCLRIEGSSTVALCRGFYDYVSSHGYGVCTWSGSRFDLPERFPDTPRREVTSPFERRLYMNVCTFGYTSPFWGWDEWEREIDWMALHGFDMPLAPIAGEAILARVWRRMGLTDEEIGVLFTGPAHLPWMRMGNMSGLDGAPTPQWHEAQIALQHRIIDRMEALGMTPVYQGFAGFVPPAMKRIHPETTLTETKWSGFKNWMLSPLDPLFSEIGTAFVRAWEEEFGKGKYYLIDSFNEMDVPFGPKGSPERAATLRHYGETIYRSLAEANPDAVWVMQGWMFGYQRNSWDPESVRALLEGAPDGRMMILDLAVDFNNFIWRSEKSWNHLQGFFGREWIYSTVPNFGGRTALIGNLEFYANGHLEALSSPNRGRLTGYGTSPEGVESNEIVYEIIAAAGWSDDRIDLKKFLHDYSAARYGGCPEGIDRFWSGMLQSSYNECTNNARYRWQLRPYSHRMPTMGINENYYTAIEQFLACAGELGGNELYRTDAIQYAALYLASKADMLLEAANWADLYGAREEAYDCAMRIEELLLDADRLLASHPLLRLDRWSGMARKAGCTEEEKERFVGESRRLISVWGGPSLSDYSARVWSGVIRDYYVPRLNKYLEAKTDGTVFDFRTWDEQWHASHMVSRVEPFADPLAAACRLVGEARGITPAQNRRPADAVAFWSPFELTKPSVNLSFTIGWDQFEKARALRIVPIRGHEPVKVTAIRCSANRYDRAREEVSLEVGPAGGVVEIPLHKLQAPDPLSKEVTVYIRIEGKAAADNYAAVELAY</sequence>
<evidence type="ECO:0000259" key="5">
    <source>
        <dbReference type="Pfam" id="PF12972"/>
    </source>
</evidence>
<dbReference type="STRING" id="1033731.SAMN05444145_101177"/>
<name>A0A1H3XDW4_9BACT</name>
<dbReference type="InterPro" id="IPR017853">
    <property type="entry name" value="GH"/>
</dbReference>
<keyword evidence="7" id="KW-1185">Reference proteome</keyword>
<proteinExistence type="predicted"/>
<evidence type="ECO:0000256" key="2">
    <source>
        <dbReference type="SAM" id="SignalP"/>
    </source>
</evidence>
<gene>
    <name evidence="6" type="ORF">SAMN05444145_101177</name>
</gene>
<accession>A0A1H3XDW4</accession>
<evidence type="ECO:0000259" key="3">
    <source>
        <dbReference type="Pfam" id="PF05089"/>
    </source>
</evidence>
<dbReference type="PANTHER" id="PTHR12872:SF1">
    <property type="entry name" value="ALPHA-N-ACETYLGLUCOSAMINIDASE"/>
    <property type="match status" value="1"/>
</dbReference>
<dbReference type="Gene3D" id="1.20.120.670">
    <property type="entry name" value="N-acetyl-b-d-glucoasminidase"/>
    <property type="match status" value="1"/>
</dbReference>
<feature type="domain" description="Alpha-N-acetylglucosaminidase tim-barrel" evidence="3">
    <location>
        <begin position="125"/>
        <end position="467"/>
    </location>
</feature>
<evidence type="ECO:0000259" key="4">
    <source>
        <dbReference type="Pfam" id="PF12971"/>
    </source>
</evidence>
<dbReference type="Gene3D" id="3.20.20.80">
    <property type="entry name" value="Glycosidases"/>
    <property type="match status" value="1"/>
</dbReference>
<evidence type="ECO:0000313" key="6">
    <source>
        <dbReference type="EMBL" id="SDZ97141.1"/>
    </source>
</evidence>
<feature type="domain" description="Alpha-N-acetylglucosaminidase N-terminal" evidence="4">
    <location>
        <begin position="31"/>
        <end position="111"/>
    </location>
</feature>
<feature type="chain" id="PRO_5010176203" evidence="2">
    <location>
        <begin position="26"/>
        <end position="843"/>
    </location>
</feature>
<evidence type="ECO:0000256" key="1">
    <source>
        <dbReference type="ARBA" id="ARBA00022801"/>
    </source>
</evidence>
<dbReference type="Proteomes" id="UP000183253">
    <property type="component" value="Unassembled WGS sequence"/>
</dbReference>
<dbReference type="PANTHER" id="PTHR12872">
    <property type="entry name" value="ALPHA-N-ACETYLGLUCOSAMINIDASE"/>
    <property type="match status" value="1"/>
</dbReference>
<dbReference type="InterPro" id="IPR024240">
    <property type="entry name" value="NAGLU_N"/>
</dbReference>
<dbReference type="Pfam" id="PF12972">
    <property type="entry name" value="NAGLU_C"/>
    <property type="match status" value="1"/>
</dbReference>
<organism evidence="6 7">
    <name type="scientific">Alistipes timonensis JC136</name>
    <dbReference type="NCBI Taxonomy" id="1033731"/>
    <lineage>
        <taxon>Bacteria</taxon>
        <taxon>Pseudomonadati</taxon>
        <taxon>Bacteroidota</taxon>
        <taxon>Bacteroidia</taxon>
        <taxon>Bacteroidales</taxon>
        <taxon>Rikenellaceae</taxon>
        <taxon>Alistipes</taxon>
    </lineage>
</organism>
<dbReference type="RefSeq" id="WP_026020569.1">
    <property type="nucleotide sequence ID" value="NZ_CAEG01000001.1"/>
</dbReference>
<dbReference type="Gene3D" id="3.30.379.10">
    <property type="entry name" value="Chitobiase/beta-hexosaminidase domain 2-like"/>
    <property type="match status" value="1"/>
</dbReference>
<keyword evidence="1" id="KW-0378">Hydrolase</keyword>
<dbReference type="GO" id="GO:0016787">
    <property type="term" value="F:hydrolase activity"/>
    <property type="evidence" value="ECO:0007669"/>
    <property type="project" value="UniProtKB-KW"/>
</dbReference>
<dbReference type="InterPro" id="IPR024732">
    <property type="entry name" value="NAGLU_C"/>
</dbReference>
<reference evidence="6 7" key="1">
    <citation type="submission" date="2016-10" db="EMBL/GenBank/DDBJ databases">
        <authorList>
            <person name="de Groot N.N."/>
        </authorList>
    </citation>
    <scope>NUCLEOTIDE SEQUENCE [LARGE SCALE GENOMIC DNA]</scope>
    <source>
        <strain evidence="6 7">DSM 25383</strain>
    </source>
</reference>
<dbReference type="Pfam" id="PF05089">
    <property type="entry name" value="NAGLU"/>
    <property type="match status" value="1"/>
</dbReference>
<dbReference type="GO" id="GO:0005975">
    <property type="term" value="P:carbohydrate metabolic process"/>
    <property type="evidence" value="ECO:0007669"/>
    <property type="project" value="UniProtKB-ARBA"/>
</dbReference>
<dbReference type="AlphaFoldDB" id="A0A1H3XDW4"/>
<keyword evidence="2" id="KW-0732">Signal</keyword>